<evidence type="ECO:0000313" key="1">
    <source>
        <dbReference type="EMBL" id="BBM52548.1"/>
    </source>
</evidence>
<proteinExistence type="predicted"/>
<dbReference type="RefSeq" id="WP_146996898.1">
    <property type="nucleotide sequence ID" value="NZ_AP019840.1"/>
</dbReference>
<dbReference type="EMBL" id="AP019840">
    <property type="protein sequence ID" value="BBM52548.1"/>
    <property type="molecule type" value="Genomic_DNA"/>
</dbReference>
<name>A0A510KLF6_9FUSO</name>
<evidence type="ECO:0000313" key="2">
    <source>
        <dbReference type="Proteomes" id="UP000321378"/>
    </source>
</evidence>
<accession>A0A510KLF6</accession>
<sequence>MIINNLTTEDIKFLKELKHELNTQSDRMTANPRIYQIRHEKFQPDVNSEGDYFEAVYEGESLGIFEYTSEDVEELKSILRENTDDDIETLEEIGNISLENLENRNIRLRCVNGDFKHIYSNAFLTEKACREHIECNRHHYRNPVDYLNYAFRNPEMEKLLRILSKIEIKEES</sequence>
<dbReference type="Proteomes" id="UP000321378">
    <property type="component" value="Chromosome"/>
</dbReference>
<reference evidence="1 2" key="1">
    <citation type="submission" date="2019-07" db="EMBL/GenBank/DDBJ databases">
        <title>Complete Genome Sequence of Leptotrichia trevisanii Strain JMUB3935.</title>
        <authorList>
            <person name="Watanabe S."/>
            <person name="Cui L."/>
        </authorList>
    </citation>
    <scope>NUCLEOTIDE SEQUENCE [LARGE SCALE GENOMIC DNA]</scope>
    <source>
        <strain evidence="1 2">JMUB3935</strain>
    </source>
</reference>
<protein>
    <submittedName>
        <fullName evidence="1">Uncharacterized protein</fullName>
    </submittedName>
</protein>
<gene>
    <name evidence="1" type="ORF">JMUB3935_1527</name>
</gene>
<dbReference type="AlphaFoldDB" id="A0A510KLF6"/>
<organism evidence="1 2">
    <name type="scientific">Leptotrichia trevisanii</name>
    <dbReference type="NCBI Taxonomy" id="109328"/>
    <lineage>
        <taxon>Bacteria</taxon>
        <taxon>Fusobacteriati</taxon>
        <taxon>Fusobacteriota</taxon>
        <taxon>Fusobacteriia</taxon>
        <taxon>Fusobacteriales</taxon>
        <taxon>Leptotrichiaceae</taxon>
        <taxon>Leptotrichia</taxon>
    </lineage>
</organism>